<name>A0A0A0EP56_9GAMM</name>
<keyword evidence="8 10" id="KW-0653">Protein transport</keyword>
<organism evidence="11 12">
    <name type="scientific">Lysobacter concretionis Ko07 = DSM 16239</name>
    <dbReference type="NCBI Taxonomy" id="1122185"/>
    <lineage>
        <taxon>Bacteria</taxon>
        <taxon>Pseudomonadati</taxon>
        <taxon>Pseudomonadota</taxon>
        <taxon>Gammaproteobacteria</taxon>
        <taxon>Lysobacterales</taxon>
        <taxon>Lysobacteraceae</taxon>
        <taxon>Novilysobacter</taxon>
    </lineage>
</organism>
<evidence type="ECO:0000256" key="4">
    <source>
        <dbReference type="ARBA" id="ARBA00014035"/>
    </source>
</evidence>
<keyword evidence="6 10" id="KW-0732">Signal</keyword>
<feature type="chain" id="PRO_5008983646" description="Outer-membrane lipoprotein carrier protein" evidence="10">
    <location>
        <begin position="24"/>
        <end position="209"/>
    </location>
</feature>
<dbReference type="InterPro" id="IPR018323">
    <property type="entry name" value="OM_lipoprot_carrier_LolA_Pbac"/>
</dbReference>
<keyword evidence="7 10" id="KW-0574">Periplasm</keyword>
<dbReference type="CDD" id="cd16325">
    <property type="entry name" value="LolA"/>
    <property type="match status" value="1"/>
</dbReference>
<dbReference type="AlphaFoldDB" id="A0A0A0EP56"/>
<dbReference type="NCBIfam" id="TIGR00547">
    <property type="entry name" value="lolA"/>
    <property type="match status" value="1"/>
</dbReference>
<dbReference type="Proteomes" id="UP000030017">
    <property type="component" value="Unassembled WGS sequence"/>
</dbReference>
<gene>
    <name evidence="10" type="primary">lolA</name>
    <name evidence="11" type="ORF">N792_07795</name>
</gene>
<evidence type="ECO:0000313" key="11">
    <source>
        <dbReference type="EMBL" id="KGM52214.1"/>
    </source>
</evidence>
<dbReference type="OrthoDB" id="9787361at2"/>
<evidence type="ECO:0000256" key="6">
    <source>
        <dbReference type="ARBA" id="ARBA00022729"/>
    </source>
</evidence>
<evidence type="ECO:0000256" key="8">
    <source>
        <dbReference type="ARBA" id="ARBA00022927"/>
    </source>
</evidence>
<dbReference type="Gene3D" id="2.50.20.10">
    <property type="entry name" value="Lipoprotein localisation LolA/LolB/LppX"/>
    <property type="match status" value="1"/>
</dbReference>
<keyword evidence="12" id="KW-1185">Reference proteome</keyword>
<dbReference type="GO" id="GO:0030288">
    <property type="term" value="C:outer membrane-bounded periplasmic space"/>
    <property type="evidence" value="ECO:0007669"/>
    <property type="project" value="TreeGrafter"/>
</dbReference>
<reference evidence="11 12" key="1">
    <citation type="submission" date="2013-08" db="EMBL/GenBank/DDBJ databases">
        <title>Genome sequencing of Lysobacter.</title>
        <authorList>
            <person name="Zhang S."/>
            <person name="Wang G."/>
        </authorList>
    </citation>
    <scope>NUCLEOTIDE SEQUENCE [LARGE SCALE GENOMIC DNA]</scope>
    <source>
        <strain evidence="11 12">Ko07</strain>
    </source>
</reference>
<dbReference type="InterPro" id="IPR004564">
    <property type="entry name" value="OM_lipoprot_carrier_LolA-like"/>
</dbReference>
<dbReference type="GO" id="GO:0044874">
    <property type="term" value="P:lipoprotein localization to outer membrane"/>
    <property type="evidence" value="ECO:0007669"/>
    <property type="project" value="UniProtKB-UniRule"/>
</dbReference>
<comment type="function">
    <text evidence="10">Participates in the translocation of lipoproteins from the inner membrane to the outer membrane. Only forms a complex with a lipoprotein if the residue after the N-terminal Cys is not an aspartate (The Asp acts as a targeting signal to indicate that the lipoprotein should stay in the inner membrane).</text>
</comment>
<comment type="subcellular location">
    <subcellularLocation>
        <location evidence="1 10">Periplasm</location>
    </subcellularLocation>
</comment>
<evidence type="ECO:0000313" key="12">
    <source>
        <dbReference type="Proteomes" id="UP000030017"/>
    </source>
</evidence>
<evidence type="ECO:0000256" key="1">
    <source>
        <dbReference type="ARBA" id="ARBA00004418"/>
    </source>
</evidence>
<dbReference type="HAMAP" id="MF_00240">
    <property type="entry name" value="LolA"/>
    <property type="match status" value="1"/>
</dbReference>
<dbReference type="EMBL" id="AVPS01000004">
    <property type="protein sequence ID" value="KGM52214.1"/>
    <property type="molecule type" value="Genomic_DNA"/>
</dbReference>
<protein>
    <recommendedName>
        <fullName evidence="4 10">Outer-membrane lipoprotein carrier protein</fullName>
    </recommendedName>
</protein>
<evidence type="ECO:0000256" key="5">
    <source>
        <dbReference type="ARBA" id="ARBA00022448"/>
    </source>
</evidence>
<evidence type="ECO:0000256" key="3">
    <source>
        <dbReference type="ARBA" id="ARBA00011245"/>
    </source>
</evidence>
<dbReference type="Pfam" id="PF03548">
    <property type="entry name" value="LolA"/>
    <property type="match status" value="1"/>
</dbReference>
<comment type="similarity">
    <text evidence="2 10">Belongs to the LolA family.</text>
</comment>
<comment type="subunit">
    <text evidence="3 10">Monomer.</text>
</comment>
<evidence type="ECO:0000256" key="10">
    <source>
        <dbReference type="HAMAP-Rule" id="MF_00240"/>
    </source>
</evidence>
<keyword evidence="5 10" id="KW-0813">Transport</keyword>
<sequence length="209" mass="23071" precursor="true">MNQMIRWSAGLLLGTLVAGTAFAGARDDLTSFTKGLKGLDGQFTQQVYDAQDRLKETSTGHVQLSVPRLFRWEYVKPYPQVIVADGRKVWIYDPDLEQVTVRPQGAEEQGSPLAALFEPATLDKKFVVKEAGDADGLAWLSLTPRNEDEASFRSARLGFSNAQLVRMEVQDAVGQRTEIKFGSWSRNPAFATGTFRYTPPKGVDVIGEG</sequence>
<evidence type="ECO:0000256" key="7">
    <source>
        <dbReference type="ARBA" id="ARBA00022764"/>
    </source>
</evidence>
<dbReference type="PANTHER" id="PTHR35869:SF1">
    <property type="entry name" value="OUTER-MEMBRANE LIPOPROTEIN CARRIER PROTEIN"/>
    <property type="match status" value="1"/>
</dbReference>
<dbReference type="STRING" id="1122185.N792_07795"/>
<dbReference type="PANTHER" id="PTHR35869">
    <property type="entry name" value="OUTER-MEMBRANE LIPOPROTEIN CARRIER PROTEIN"/>
    <property type="match status" value="1"/>
</dbReference>
<dbReference type="RefSeq" id="WP_036193465.1">
    <property type="nucleotide sequence ID" value="NZ_AVPS01000004.1"/>
</dbReference>
<keyword evidence="9 10" id="KW-0143">Chaperone</keyword>
<dbReference type="eggNOG" id="COG2834">
    <property type="taxonomic scope" value="Bacteria"/>
</dbReference>
<evidence type="ECO:0000256" key="2">
    <source>
        <dbReference type="ARBA" id="ARBA00007615"/>
    </source>
</evidence>
<feature type="signal peptide" evidence="10">
    <location>
        <begin position="1"/>
        <end position="23"/>
    </location>
</feature>
<evidence type="ECO:0000256" key="9">
    <source>
        <dbReference type="ARBA" id="ARBA00023186"/>
    </source>
</evidence>
<dbReference type="SUPFAM" id="SSF89392">
    <property type="entry name" value="Prokaryotic lipoproteins and lipoprotein localization factors"/>
    <property type="match status" value="1"/>
</dbReference>
<comment type="caution">
    <text evidence="11">The sequence shown here is derived from an EMBL/GenBank/DDBJ whole genome shotgun (WGS) entry which is preliminary data.</text>
</comment>
<dbReference type="GO" id="GO:0042953">
    <property type="term" value="P:lipoprotein transport"/>
    <property type="evidence" value="ECO:0007669"/>
    <property type="project" value="InterPro"/>
</dbReference>
<proteinExistence type="inferred from homology"/>
<accession>A0A0A0EP56</accession>
<dbReference type="InterPro" id="IPR029046">
    <property type="entry name" value="LolA/LolB/LppX"/>
</dbReference>